<protein>
    <submittedName>
        <fullName evidence="3">DUF1624 domain-containing protein</fullName>
    </submittedName>
</protein>
<organism evidence="3 4">
    <name type="scientific">Phocaeicola coprophilus</name>
    <dbReference type="NCBI Taxonomy" id="387090"/>
    <lineage>
        <taxon>Bacteria</taxon>
        <taxon>Pseudomonadati</taxon>
        <taxon>Bacteroidota</taxon>
        <taxon>Bacteroidia</taxon>
        <taxon>Bacteroidales</taxon>
        <taxon>Bacteroidaceae</taxon>
        <taxon>Phocaeicola</taxon>
    </lineage>
</organism>
<proteinExistence type="predicted"/>
<dbReference type="InterPro" id="IPR012429">
    <property type="entry name" value="HGSNAT_cat"/>
</dbReference>
<evidence type="ECO:0000259" key="2">
    <source>
        <dbReference type="Pfam" id="PF07786"/>
    </source>
</evidence>
<reference evidence="3 4" key="1">
    <citation type="submission" date="2018-08" db="EMBL/GenBank/DDBJ databases">
        <title>A genome reference for cultivated species of the human gut microbiota.</title>
        <authorList>
            <person name="Zou Y."/>
            <person name="Xue W."/>
            <person name="Luo G."/>
        </authorList>
    </citation>
    <scope>NUCLEOTIDE SEQUENCE [LARGE SCALE GENOMIC DNA]</scope>
    <source>
        <strain evidence="3 4">AM42-38</strain>
    </source>
</reference>
<feature type="transmembrane region" description="Helical" evidence="1">
    <location>
        <begin position="95"/>
        <end position="114"/>
    </location>
</feature>
<feature type="transmembrane region" description="Helical" evidence="1">
    <location>
        <begin position="224"/>
        <end position="245"/>
    </location>
</feature>
<sequence length="359" mass="40930">MLTVYQRNFIINTLNQKNMKRLLSIDIFRGITIFFMILVNTQAGGSFDFLIHIPGYGWRIADLVYPSFIFIMGASMYLSMRKYVEAPPTDLYKHIFRRTVLIFLMGIIFNWIPFDQNLLDVRILGVLQRIAIVYLICSLLVIKVRSIPTLLSISGLILGFYYLLTMKGYEIVDAVDLAIIGTKHMYTPTHDPEGLLSSIPSIVNAIIGYVSARILTENELKERLIKMSTIAISMIALAYILHWTILPIYKTYWSSSFGLLTSGISLLAWIVVHLICDVWGKKDWGIAFDVLGKNSIVCYLLSALIAEFFRKYGIADDIISFYQGFMSQQFVSLSWGLTVVLLCLLAGYPLYVKKIYIKL</sequence>
<feature type="transmembrane region" description="Helical" evidence="1">
    <location>
        <begin position="330"/>
        <end position="351"/>
    </location>
</feature>
<dbReference type="AlphaFoldDB" id="A0A413SWG8"/>
<feature type="transmembrane region" description="Helical" evidence="1">
    <location>
        <begin position="291"/>
        <end position="310"/>
    </location>
</feature>
<gene>
    <name evidence="3" type="ORF">DW921_12915</name>
</gene>
<keyword evidence="1" id="KW-1133">Transmembrane helix</keyword>
<name>A0A413SWG8_9BACT</name>
<feature type="transmembrane region" description="Helical" evidence="1">
    <location>
        <begin position="126"/>
        <end position="142"/>
    </location>
</feature>
<dbReference type="PANTHER" id="PTHR31061">
    <property type="entry name" value="LD22376P"/>
    <property type="match status" value="1"/>
</dbReference>
<keyword evidence="1" id="KW-0472">Membrane</keyword>
<comment type="caution">
    <text evidence="3">The sequence shown here is derived from an EMBL/GenBank/DDBJ whole genome shotgun (WGS) entry which is preliminary data.</text>
</comment>
<keyword evidence="1" id="KW-0812">Transmembrane</keyword>
<evidence type="ECO:0000256" key="1">
    <source>
        <dbReference type="SAM" id="Phobius"/>
    </source>
</evidence>
<feature type="transmembrane region" description="Helical" evidence="1">
    <location>
        <begin position="21"/>
        <end position="43"/>
    </location>
</feature>
<dbReference type="Pfam" id="PF07786">
    <property type="entry name" value="HGSNAT_cat"/>
    <property type="match status" value="1"/>
</dbReference>
<dbReference type="Proteomes" id="UP000283855">
    <property type="component" value="Unassembled WGS sequence"/>
</dbReference>
<feature type="domain" description="Heparan-alpha-glucosaminide N-acetyltransferase catalytic" evidence="2">
    <location>
        <begin position="21"/>
        <end position="238"/>
    </location>
</feature>
<dbReference type="PANTHER" id="PTHR31061:SF24">
    <property type="entry name" value="LD22376P"/>
    <property type="match status" value="1"/>
</dbReference>
<feature type="transmembrane region" description="Helical" evidence="1">
    <location>
        <begin position="194"/>
        <end position="212"/>
    </location>
</feature>
<evidence type="ECO:0000313" key="3">
    <source>
        <dbReference type="EMBL" id="RHA73513.1"/>
    </source>
</evidence>
<dbReference type="EMBL" id="QSFT01000035">
    <property type="protein sequence ID" value="RHA73513.1"/>
    <property type="molecule type" value="Genomic_DNA"/>
</dbReference>
<feature type="transmembrane region" description="Helical" evidence="1">
    <location>
        <begin position="147"/>
        <end position="164"/>
    </location>
</feature>
<feature type="transmembrane region" description="Helical" evidence="1">
    <location>
        <begin position="257"/>
        <end position="279"/>
    </location>
</feature>
<accession>A0A413SWG8</accession>
<feature type="transmembrane region" description="Helical" evidence="1">
    <location>
        <begin position="63"/>
        <end position="83"/>
    </location>
</feature>
<evidence type="ECO:0000313" key="4">
    <source>
        <dbReference type="Proteomes" id="UP000283855"/>
    </source>
</evidence>